<dbReference type="InterPro" id="IPR004468">
    <property type="entry name" value="CTP_synthase"/>
</dbReference>
<dbReference type="Gene3D" id="3.40.50.880">
    <property type="match status" value="1"/>
</dbReference>
<dbReference type="GO" id="GO:0042802">
    <property type="term" value="F:identical protein binding"/>
    <property type="evidence" value="ECO:0007669"/>
    <property type="project" value="TreeGrafter"/>
</dbReference>
<dbReference type="GO" id="GO:0003883">
    <property type="term" value="F:CTP synthase activity"/>
    <property type="evidence" value="ECO:0007669"/>
    <property type="project" value="UniProtKB-EC"/>
</dbReference>
<accession>A0A644ZBD0</accession>
<keyword evidence="6" id="KW-0067">ATP-binding</keyword>
<keyword evidence="7" id="KW-0315">Glutamine amidotransferase</keyword>
<dbReference type="PANTHER" id="PTHR11550">
    <property type="entry name" value="CTP SYNTHASE"/>
    <property type="match status" value="1"/>
</dbReference>
<protein>
    <recommendedName>
        <fullName evidence="3">CTP synthase (glutamine hydrolyzing)</fullName>
        <ecNumber evidence="3">6.3.4.2</ecNumber>
    </recommendedName>
</protein>
<dbReference type="GO" id="GO:0019856">
    <property type="term" value="P:pyrimidine nucleobase biosynthetic process"/>
    <property type="evidence" value="ECO:0007669"/>
    <property type="project" value="TreeGrafter"/>
</dbReference>
<dbReference type="UniPathway" id="UPA00159">
    <property type="reaction ID" value="UER00277"/>
</dbReference>
<comment type="pathway">
    <text evidence="1">Pyrimidine metabolism; CTP biosynthesis via de novo pathway; CTP from UDP: step 2/2.</text>
</comment>
<evidence type="ECO:0000256" key="7">
    <source>
        <dbReference type="ARBA" id="ARBA00022962"/>
    </source>
</evidence>
<name>A0A644ZBD0_9ZZZZ</name>
<dbReference type="AlphaFoldDB" id="A0A644ZBD0"/>
<organism evidence="11">
    <name type="scientific">bioreactor metagenome</name>
    <dbReference type="NCBI Taxonomy" id="1076179"/>
    <lineage>
        <taxon>unclassified sequences</taxon>
        <taxon>metagenomes</taxon>
        <taxon>ecological metagenomes</taxon>
    </lineage>
</organism>
<keyword evidence="4 11" id="KW-0436">Ligase</keyword>
<dbReference type="PROSITE" id="PS51273">
    <property type="entry name" value="GATASE_TYPE_1"/>
    <property type="match status" value="1"/>
</dbReference>
<keyword evidence="5" id="KW-0547">Nucleotide-binding</keyword>
<dbReference type="EC" id="6.3.4.2" evidence="3"/>
<evidence type="ECO:0000256" key="4">
    <source>
        <dbReference type="ARBA" id="ARBA00022598"/>
    </source>
</evidence>
<comment type="similarity">
    <text evidence="2">Belongs to the CTP synthase family.</text>
</comment>
<dbReference type="InterPro" id="IPR017926">
    <property type="entry name" value="GATASE"/>
</dbReference>
<reference evidence="11" key="1">
    <citation type="submission" date="2019-08" db="EMBL/GenBank/DDBJ databases">
        <authorList>
            <person name="Kucharzyk K."/>
            <person name="Murdoch R.W."/>
            <person name="Higgins S."/>
            <person name="Loffler F."/>
        </authorList>
    </citation>
    <scope>NUCLEOTIDE SEQUENCE</scope>
</reference>
<evidence type="ECO:0000256" key="5">
    <source>
        <dbReference type="ARBA" id="ARBA00022741"/>
    </source>
</evidence>
<evidence type="ECO:0000256" key="2">
    <source>
        <dbReference type="ARBA" id="ARBA00007533"/>
    </source>
</evidence>
<evidence type="ECO:0000256" key="6">
    <source>
        <dbReference type="ARBA" id="ARBA00022840"/>
    </source>
</evidence>
<sequence length="173" mass="20039">MAVIEFARDVAKLDEANSVEADPKTKYPVVHIMPDQAEYLKKKQYGGTIRLGSWPCKLTPKTKLEQAYKKYGQDKEAAWNIEDNFKSENLKDKTNIIFERHRHRYEFNNDYREQLEKAGLIISGTSPDGKLVEAIELKDHPFFVATQFHPEYIARPLKPHPVFLAFIEATKKS</sequence>
<dbReference type="GO" id="GO:0005524">
    <property type="term" value="F:ATP binding"/>
    <property type="evidence" value="ECO:0007669"/>
    <property type="project" value="UniProtKB-KW"/>
</dbReference>
<keyword evidence="8" id="KW-0665">Pyrimidine biosynthesis</keyword>
<proteinExistence type="inferred from homology"/>
<feature type="domain" description="Glutamine amidotransferase" evidence="10">
    <location>
        <begin position="83"/>
        <end position="168"/>
    </location>
</feature>
<comment type="caution">
    <text evidence="11">The sequence shown here is derived from an EMBL/GenBank/DDBJ whole genome shotgun (WGS) entry which is preliminary data.</text>
</comment>
<dbReference type="GO" id="GO:0005829">
    <property type="term" value="C:cytosol"/>
    <property type="evidence" value="ECO:0007669"/>
    <property type="project" value="TreeGrafter"/>
</dbReference>
<evidence type="ECO:0000256" key="3">
    <source>
        <dbReference type="ARBA" id="ARBA00012291"/>
    </source>
</evidence>
<evidence type="ECO:0000256" key="9">
    <source>
        <dbReference type="ARBA" id="ARBA00047781"/>
    </source>
</evidence>
<evidence type="ECO:0000256" key="1">
    <source>
        <dbReference type="ARBA" id="ARBA00005171"/>
    </source>
</evidence>
<dbReference type="Pfam" id="PF00117">
    <property type="entry name" value="GATase"/>
    <property type="match status" value="1"/>
</dbReference>
<dbReference type="GO" id="GO:0044210">
    <property type="term" value="P:'de novo' CTP biosynthetic process"/>
    <property type="evidence" value="ECO:0007669"/>
    <property type="project" value="UniProtKB-UniPathway"/>
</dbReference>
<dbReference type="SUPFAM" id="SSF52317">
    <property type="entry name" value="Class I glutamine amidotransferase-like"/>
    <property type="match status" value="1"/>
</dbReference>
<evidence type="ECO:0000313" key="11">
    <source>
        <dbReference type="EMBL" id="MPM37191.1"/>
    </source>
</evidence>
<dbReference type="PANTHER" id="PTHR11550:SF0">
    <property type="entry name" value="CTP SYNTHASE-RELATED"/>
    <property type="match status" value="1"/>
</dbReference>
<comment type="catalytic activity">
    <reaction evidence="9">
        <text>UTP + L-glutamine + ATP + H2O = CTP + L-glutamate + ADP + phosphate + 2 H(+)</text>
        <dbReference type="Rhea" id="RHEA:26426"/>
        <dbReference type="ChEBI" id="CHEBI:15377"/>
        <dbReference type="ChEBI" id="CHEBI:15378"/>
        <dbReference type="ChEBI" id="CHEBI:29985"/>
        <dbReference type="ChEBI" id="CHEBI:30616"/>
        <dbReference type="ChEBI" id="CHEBI:37563"/>
        <dbReference type="ChEBI" id="CHEBI:43474"/>
        <dbReference type="ChEBI" id="CHEBI:46398"/>
        <dbReference type="ChEBI" id="CHEBI:58359"/>
        <dbReference type="ChEBI" id="CHEBI:456216"/>
        <dbReference type="EC" id="6.3.4.2"/>
    </reaction>
</comment>
<evidence type="ECO:0000259" key="10">
    <source>
        <dbReference type="Pfam" id="PF00117"/>
    </source>
</evidence>
<evidence type="ECO:0000256" key="8">
    <source>
        <dbReference type="ARBA" id="ARBA00022975"/>
    </source>
</evidence>
<gene>
    <name evidence="11" type="primary">pyrG_24</name>
    <name evidence="11" type="ORF">SDC9_83798</name>
</gene>
<dbReference type="EMBL" id="VSSQ01007860">
    <property type="protein sequence ID" value="MPM37191.1"/>
    <property type="molecule type" value="Genomic_DNA"/>
</dbReference>
<dbReference type="InterPro" id="IPR029062">
    <property type="entry name" value="Class_I_gatase-like"/>
</dbReference>